<reference evidence="2 3" key="1">
    <citation type="submission" date="2024-01" db="EMBL/GenBank/DDBJ databases">
        <title>The genomes of 5 underutilized Papilionoideae crops provide insights into root nodulation and disease resistance.</title>
        <authorList>
            <person name="Yuan L."/>
        </authorList>
    </citation>
    <scope>NUCLEOTIDE SEQUENCE [LARGE SCALE GENOMIC DNA]</scope>
    <source>
        <strain evidence="2">LY-2023</strain>
        <tissue evidence="2">Leaf</tissue>
    </source>
</reference>
<evidence type="ECO:0000256" key="1">
    <source>
        <dbReference type="SAM" id="Phobius"/>
    </source>
</evidence>
<gene>
    <name evidence="2" type="ORF">RJT34_25484</name>
</gene>
<dbReference type="EMBL" id="JAYKXN010000006">
    <property type="protein sequence ID" value="KAK7280420.1"/>
    <property type="molecule type" value="Genomic_DNA"/>
</dbReference>
<sequence length="106" mass="12510">MLECKTLVYNYKRDITATRLSLLRFLKFILWHSLTVTNRFCDSNFHFRLLSPSAISNLVHVLLHHLRSSLSHRIVFPFYFLFILCAFHTVCVSVFYSPSFFLCSLS</sequence>
<organism evidence="2 3">
    <name type="scientific">Clitoria ternatea</name>
    <name type="common">Butterfly pea</name>
    <dbReference type="NCBI Taxonomy" id="43366"/>
    <lineage>
        <taxon>Eukaryota</taxon>
        <taxon>Viridiplantae</taxon>
        <taxon>Streptophyta</taxon>
        <taxon>Embryophyta</taxon>
        <taxon>Tracheophyta</taxon>
        <taxon>Spermatophyta</taxon>
        <taxon>Magnoliopsida</taxon>
        <taxon>eudicotyledons</taxon>
        <taxon>Gunneridae</taxon>
        <taxon>Pentapetalae</taxon>
        <taxon>rosids</taxon>
        <taxon>fabids</taxon>
        <taxon>Fabales</taxon>
        <taxon>Fabaceae</taxon>
        <taxon>Papilionoideae</taxon>
        <taxon>50 kb inversion clade</taxon>
        <taxon>NPAAA clade</taxon>
        <taxon>indigoferoid/millettioid clade</taxon>
        <taxon>Phaseoleae</taxon>
        <taxon>Clitoria</taxon>
    </lineage>
</organism>
<feature type="transmembrane region" description="Helical" evidence="1">
    <location>
        <begin position="74"/>
        <end position="96"/>
    </location>
</feature>
<name>A0AAN9IK16_CLITE</name>
<keyword evidence="3" id="KW-1185">Reference proteome</keyword>
<dbReference type="AlphaFoldDB" id="A0AAN9IK16"/>
<accession>A0AAN9IK16</accession>
<keyword evidence="1" id="KW-0472">Membrane</keyword>
<comment type="caution">
    <text evidence="2">The sequence shown here is derived from an EMBL/GenBank/DDBJ whole genome shotgun (WGS) entry which is preliminary data.</text>
</comment>
<protein>
    <submittedName>
        <fullName evidence="2">Uncharacterized protein</fullName>
    </submittedName>
</protein>
<dbReference type="Proteomes" id="UP001359559">
    <property type="component" value="Unassembled WGS sequence"/>
</dbReference>
<keyword evidence="1" id="KW-1133">Transmembrane helix</keyword>
<evidence type="ECO:0000313" key="3">
    <source>
        <dbReference type="Proteomes" id="UP001359559"/>
    </source>
</evidence>
<proteinExistence type="predicted"/>
<evidence type="ECO:0000313" key="2">
    <source>
        <dbReference type="EMBL" id="KAK7280420.1"/>
    </source>
</evidence>
<keyword evidence="1" id="KW-0812">Transmembrane</keyword>